<gene>
    <name evidence="3" type="ORF">D6D28_03749</name>
</gene>
<dbReference type="PANTHER" id="PTHR44305:SF24">
    <property type="entry name" value="TYROSINE-PROTEIN KINASE C03B1.5-RELATED"/>
    <property type="match status" value="1"/>
</dbReference>
<feature type="compositionally biased region" description="Basic and acidic residues" evidence="1">
    <location>
        <begin position="492"/>
        <end position="510"/>
    </location>
</feature>
<feature type="region of interest" description="Disordered" evidence="1">
    <location>
        <begin position="480"/>
        <end position="510"/>
    </location>
</feature>
<proteinExistence type="predicted"/>
<sequence>MAAHNVAPLPPTPAELPHALSRISRPAKNWLINNLIRVWNFASPTLTSQPPANTRQYVQGLWVPVPQSHDMIPLSTGGSGIIHVWVCVDHNGNIRDRVVVKNSFPGLPEFQDGVNWTNGVVGGEPIESSVANRIHARLEANNAGDGKHVAECLGWSMILSLSVGDGPYADNRQGDILGNPAAVPILGNPPAATILPQFKLYYEYMLGDLWYTIREQEAGTKLVKRPSLKNRTRVELPAKPFPEGFLWMLFEALAKVAVAMDDEQILHGDLHTGNGKSITPLSDIVINEIVFLGHPNPNFDYAIWPIPKVSDFGSSRDLTVAAVRQRAHQGMWQRNATAPEMDTGAGGFVVNQFTTNSTAPVPTITPAEFSCKTNIYQLGLIMLSALRAECTLEETEWRNAAGSILPVNQQLGFAAPRTPNPMRVRLQGPEMANYSLRLFRIVKSCLRFEPSRRPTPAALLAEVQQHMAGRDGGMRLAKGRFPHNHSQGIRRSVADKYKIGKKPFKPEKVP</sequence>
<reference evidence="3 4" key="1">
    <citation type="submission" date="2018-10" db="EMBL/GenBank/DDBJ databases">
        <title>Fifty Aureobasidium pullulans genomes reveal a recombining polyextremotolerant generalist.</title>
        <authorList>
            <person name="Gostincar C."/>
            <person name="Turk M."/>
            <person name="Zajc J."/>
            <person name="Gunde-Cimerman N."/>
        </authorList>
    </citation>
    <scope>NUCLEOTIDE SEQUENCE [LARGE SCALE GENOMIC DNA]</scope>
    <source>
        <strain evidence="3 4">EXF-11900</strain>
    </source>
</reference>
<dbReference type="InterPro" id="IPR011009">
    <property type="entry name" value="Kinase-like_dom_sf"/>
</dbReference>
<feature type="domain" description="Protein kinase" evidence="2">
    <location>
        <begin position="68"/>
        <end position="467"/>
    </location>
</feature>
<evidence type="ECO:0000313" key="3">
    <source>
        <dbReference type="EMBL" id="THV72750.1"/>
    </source>
</evidence>
<comment type="caution">
    <text evidence="3">The sequence shown here is derived from an EMBL/GenBank/DDBJ whole genome shotgun (WGS) entry which is preliminary data.</text>
</comment>
<dbReference type="Gene3D" id="1.10.510.10">
    <property type="entry name" value="Transferase(Phosphotransferase) domain 1"/>
    <property type="match status" value="1"/>
</dbReference>
<organism evidence="3 4">
    <name type="scientific">Aureobasidium pullulans</name>
    <name type="common">Black yeast</name>
    <name type="synonym">Pullularia pullulans</name>
    <dbReference type="NCBI Taxonomy" id="5580"/>
    <lineage>
        <taxon>Eukaryota</taxon>
        <taxon>Fungi</taxon>
        <taxon>Dikarya</taxon>
        <taxon>Ascomycota</taxon>
        <taxon>Pezizomycotina</taxon>
        <taxon>Dothideomycetes</taxon>
        <taxon>Dothideomycetidae</taxon>
        <taxon>Dothideales</taxon>
        <taxon>Saccotheciaceae</taxon>
        <taxon>Aureobasidium</taxon>
    </lineage>
</organism>
<dbReference type="InterPro" id="IPR053083">
    <property type="entry name" value="TF_kinase-domain_protein"/>
</dbReference>
<accession>A0A4S8SP96</accession>
<protein>
    <recommendedName>
        <fullName evidence="2">Protein kinase domain-containing protein</fullName>
    </recommendedName>
</protein>
<evidence type="ECO:0000256" key="1">
    <source>
        <dbReference type="SAM" id="MobiDB-lite"/>
    </source>
</evidence>
<name>A0A4S8SP96_AURPU</name>
<dbReference type="EMBL" id="QZAF01000115">
    <property type="protein sequence ID" value="THV72750.1"/>
    <property type="molecule type" value="Genomic_DNA"/>
</dbReference>
<dbReference type="InterPro" id="IPR000719">
    <property type="entry name" value="Prot_kinase_dom"/>
</dbReference>
<dbReference type="GO" id="GO:0004672">
    <property type="term" value="F:protein kinase activity"/>
    <property type="evidence" value="ECO:0007669"/>
    <property type="project" value="InterPro"/>
</dbReference>
<dbReference type="PANTHER" id="PTHR44305">
    <property type="entry name" value="SI:DKEY-192D15.2-RELATED"/>
    <property type="match status" value="1"/>
</dbReference>
<evidence type="ECO:0000313" key="4">
    <source>
        <dbReference type="Proteomes" id="UP000304951"/>
    </source>
</evidence>
<dbReference type="PROSITE" id="PS50011">
    <property type="entry name" value="PROTEIN_KINASE_DOM"/>
    <property type="match status" value="1"/>
</dbReference>
<evidence type="ECO:0000259" key="2">
    <source>
        <dbReference type="PROSITE" id="PS50011"/>
    </source>
</evidence>
<dbReference type="SUPFAM" id="SSF56112">
    <property type="entry name" value="Protein kinase-like (PK-like)"/>
    <property type="match status" value="1"/>
</dbReference>
<dbReference type="Proteomes" id="UP000304951">
    <property type="component" value="Unassembled WGS sequence"/>
</dbReference>
<dbReference type="GO" id="GO:0005524">
    <property type="term" value="F:ATP binding"/>
    <property type="evidence" value="ECO:0007669"/>
    <property type="project" value="InterPro"/>
</dbReference>
<dbReference type="AlphaFoldDB" id="A0A4S8SP96"/>